<dbReference type="PANTHER" id="PTHR43525">
    <property type="entry name" value="PROTEIN MALY"/>
    <property type="match status" value="1"/>
</dbReference>
<evidence type="ECO:0000256" key="5">
    <source>
        <dbReference type="ARBA" id="ARBA00037974"/>
    </source>
</evidence>
<gene>
    <name evidence="7" type="ORF">HF992_00765</name>
</gene>
<dbReference type="InterPro" id="IPR051798">
    <property type="entry name" value="Class-II_PLP-Dep_Aminotrans"/>
</dbReference>
<organism evidence="7 8">
    <name type="scientific">Streptococcus ovuberis</name>
    <dbReference type="NCBI Taxonomy" id="1936207"/>
    <lineage>
        <taxon>Bacteria</taxon>
        <taxon>Bacillati</taxon>
        <taxon>Bacillota</taxon>
        <taxon>Bacilli</taxon>
        <taxon>Lactobacillales</taxon>
        <taxon>Streptococcaceae</taxon>
        <taxon>Streptococcus</taxon>
    </lineage>
</organism>
<sequence>MAYDFSQTTDRLKTHAIKWQEVAKDSAYIPLGIADMDFPIAPEIQEALLDYVKTGDYGYAYSSQTIYQAVIDWEAEHFSNPVLEEEILFVSGVVPSISIALQALTQPEDSVLINTPYYGPIPRTIQLLERQLVKNELVKVEGRYQIDFERLEKQLTEQDVKAYVLCNPQNPSGRVWTREELERIGNLCLKHDVLLIIDEIHRDLTLYGNQHTSFNTIDPRFKAISIVLSSATKTFNLAATKNSMAIIANPKLRKAFIGQRLANNQHEVPTLGMIATEAAFTKGNPWLQALRKQIEQHADYVAERLETATRIQVMKPEATYLMWLDFSAYGLDDKALYAKWHDQAKLLFNEGTAFGQAGRQHARMNLALPFEKIVEACDRLVETFRDI</sequence>
<evidence type="ECO:0000256" key="2">
    <source>
        <dbReference type="ARBA" id="ARBA00012224"/>
    </source>
</evidence>
<dbReference type="Proteomes" id="UP000522720">
    <property type="component" value="Unassembled WGS sequence"/>
</dbReference>
<dbReference type="CDD" id="cd00609">
    <property type="entry name" value="AAT_like"/>
    <property type="match status" value="1"/>
</dbReference>
<dbReference type="InterPro" id="IPR027619">
    <property type="entry name" value="C-S_lyase_PatB-like"/>
</dbReference>
<evidence type="ECO:0000256" key="1">
    <source>
        <dbReference type="ARBA" id="ARBA00001933"/>
    </source>
</evidence>
<dbReference type="InterPro" id="IPR004839">
    <property type="entry name" value="Aminotransferase_I/II_large"/>
</dbReference>
<feature type="domain" description="Aminotransferase class I/classII large" evidence="6">
    <location>
        <begin position="29"/>
        <end position="380"/>
    </location>
</feature>
<dbReference type="EC" id="4.4.1.13" evidence="2"/>
<evidence type="ECO:0000256" key="3">
    <source>
        <dbReference type="ARBA" id="ARBA00022898"/>
    </source>
</evidence>
<dbReference type="InterPro" id="IPR015424">
    <property type="entry name" value="PyrdxlP-dep_Trfase"/>
</dbReference>
<keyword evidence="8" id="KW-1185">Reference proteome</keyword>
<evidence type="ECO:0000313" key="7">
    <source>
        <dbReference type="EMBL" id="NKZ19397.1"/>
    </source>
</evidence>
<comment type="similarity">
    <text evidence="5">Belongs to the class-II pyridoxal-phosphate-dependent aminotransferase family. MalY/PatB cystathionine beta-lyase subfamily.</text>
</comment>
<name>A0A7X6S055_9STRE</name>
<keyword evidence="3" id="KW-0663">Pyridoxal phosphate</keyword>
<keyword evidence="7" id="KW-0808">Transferase</keyword>
<comment type="cofactor">
    <cofactor evidence="1">
        <name>pyridoxal 5'-phosphate</name>
        <dbReference type="ChEBI" id="CHEBI:597326"/>
    </cofactor>
</comment>
<dbReference type="Gene3D" id="3.40.640.10">
    <property type="entry name" value="Type I PLP-dependent aspartate aminotransferase-like (Major domain)"/>
    <property type="match status" value="1"/>
</dbReference>
<dbReference type="EMBL" id="JAAXPR010000001">
    <property type="protein sequence ID" value="NKZ19397.1"/>
    <property type="molecule type" value="Genomic_DNA"/>
</dbReference>
<keyword evidence="7" id="KW-0032">Aminotransferase</keyword>
<protein>
    <recommendedName>
        <fullName evidence="2">cysteine-S-conjugate beta-lyase</fullName>
        <ecNumber evidence="2">4.4.1.13</ecNumber>
    </recommendedName>
</protein>
<dbReference type="GO" id="GO:0047804">
    <property type="term" value="F:cysteine-S-conjugate beta-lyase activity"/>
    <property type="evidence" value="ECO:0007669"/>
    <property type="project" value="UniProtKB-EC"/>
</dbReference>
<dbReference type="GO" id="GO:0008483">
    <property type="term" value="F:transaminase activity"/>
    <property type="evidence" value="ECO:0007669"/>
    <property type="project" value="UniProtKB-KW"/>
</dbReference>
<dbReference type="RefSeq" id="WP_168548161.1">
    <property type="nucleotide sequence ID" value="NZ_JAAXPR010000001.1"/>
</dbReference>
<dbReference type="PANTHER" id="PTHR43525:SF1">
    <property type="entry name" value="PROTEIN MALY"/>
    <property type="match status" value="1"/>
</dbReference>
<dbReference type="InterPro" id="IPR015422">
    <property type="entry name" value="PyrdxlP-dep_Trfase_small"/>
</dbReference>
<evidence type="ECO:0000259" key="6">
    <source>
        <dbReference type="Pfam" id="PF00155"/>
    </source>
</evidence>
<reference evidence="7 8" key="1">
    <citation type="submission" date="2020-04" db="EMBL/GenBank/DDBJ databases">
        <title>MicrobeNet Type strains.</title>
        <authorList>
            <person name="Nicholson A.C."/>
        </authorList>
    </citation>
    <scope>NUCLEOTIDE SEQUENCE [LARGE SCALE GENOMIC DNA]</scope>
    <source>
        <strain evidence="7 8">CCUG 69612</strain>
    </source>
</reference>
<dbReference type="SUPFAM" id="SSF53383">
    <property type="entry name" value="PLP-dependent transferases"/>
    <property type="match status" value="1"/>
</dbReference>
<dbReference type="Gene3D" id="3.90.1150.10">
    <property type="entry name" value="Aspartate Aminotransferase, domain 1"/>
    <property type="match status" value="1"/>
</dbReference>
<comment type="caution">
    <text evidence="7">The sequence shown here is derived from an EMBL/GenBank/DDBJ whole genome shotgun (WGS) entry which is preliminary data.</text>
</comment>
<accession>A0A7X6S055</accession>
<keyword evidence="4" id="KW-0456">Lyase</keyword>
<dbReference type="AlphaFoldDB" id="A0A7X6S055"/>
<proteinExistence type="inferred from homology"/>
<dbReference type="NCBIfam" id="TIGR04350">
    <property type="entry name" value="C_S_lyase_PatB"/>
    <property type="match status" value="1"/>
</dbReference>
<dbReference type="InterPro" id="IPR015421">
    <property type="entry name" value="PyrdxlP-dep_Trfase_major"/>
</dbReference>
<dbReference type="GO" id="GO:0030170">
    <property type="term" value="F:pyridoxal phosphate binding"/>
    <property type="evidence" value="ECO:0007669"/>
    <property type="project" value="InterPro"/>
</dbReference>
<evidence type="ECO:0000313" key="8">
    <source>
        <dbReference type="Proteomes" id="UP000522720"/>
    </source>
</evidence>
<evidence type="ECO:0000256" key="4">
    <source>
        <dbReference type="ARBA" id="ARBA00023239"/>
    </source>
</evidence>
<dbReference type="Pfam" id="PF00155">
    <property type="entry name" value="Aminotran_1_2"/>
    <property type="match status" value="1"/>
</dbReference>